<dbReference type="SUPFAM" id="SSF51905">
    <property type="entry name" value="FAD/NAD(P)-binding domain"/>
    <property type="match status" value="1"/>
</dbReference>
<evidence type="ECO:0000256" key="5">
    <source>
        <dbReference type="ARBA" id="ARBA00023002"/>
    </source>
</evidence>
<keyword evidence="4" id="KW-0274">FAD</keyword>
<feature type="domain" description="FAD dependent oxidoreductase" evidence="6">
    <location>
        <begin position="8"/>
        <end position="390"/>
    </location>
</feature>
<keyword evidence="3" id="KW-0285">Flavoprotein</keyword>
<evidence type="ECO:0000256" key="4">
    <source>
        <dbReference type="ARBA" id="ARBA00022827"/>
    </source>
</evidence>
<comment type="cofactor">
    <cofactor evidence="1">
        <name>FAD</name>
        <dbReference type="ChEBI" id="CHEBI:57692"/>
    </cofactor>
</comment>
<dbReference type="GO" id="GO:0008115">
    <property type="term" value="F:sarcosine oxidase activity"/>
    <property type="evidence" value="ECO:0007669"/>
    <property type="project" value="TreeGrafter"/>
</dbReference>
<dbReference type="InterPro" id="IPR036188">
    <property type="entry name" value="FAD/NAD-bd_sf"/>
</dbReference>
<proteinExistence type="inferred from homology"/>
<dbReference type="EMBL" id="CAJPDS010000008">
    <property type="protein sequence ID" value="CAF9910167.1"/>
    <property type="molecule type" value="Genomic_DNA"/>
</dbReference>
<dbReference type="PANTHER" id="PTHR10961">
    <property type="entry name" value="PEROXISOMAL SARCOSINE OXIDASE"/>
    <property type="match status" value="1"/>
</dbReference>
<evidence type="ECO:0000256" key="1">
    <source>
        <dbReference type="ARBA" id="ARBA00001974"/>
    </source>
</evidence>
<dbReference type="Pfam" id="PF01266">
    <property type="entry name" value="DAO"/>
    <property type="match status" value="1"/>
</dbReference>
<comment type="similarity">
    <text evidence="2">Belongs to the MSOX/MTOX family.</text>
</comment>
<dbReference type="Proteomes" id="UP000664521">
    <property type="component" value="Unassembled WGS sequence"/>
</dbReference>
<accession>A0A8H3EQC0</accession>
<organism evidence="7 8">
    <name type="scientific">Heterodermia speciosa</name>
    <dbReference type="NCBI Taxonomy" id="116794"/>
    <lineage>
        <taxon>Eukaryota</taxon>
        <taxon>Fungi</taxon>
        <taxon>Dikarya</taxon>
        <taxon>Ascomycota</taxon>
        <taxon>Pezizomycotina</taxon>
        <taxon>Lecanoromycetes</taxon>
        <taxon>OSLEUM clade</taxon>
        <taxon>Lecanoromycetidae</taxon>
        <taxon>Caliciales</taxon>
        <taxon>Physciaceae</taxon>
        <taxon>Heterodermia</taxon>
    </lineage>
</organism>
<dbReference type="OrthoDB" id="2219495at2759"/>
<evidence type="ECO:0000313" key="8">
    <source>
        <dbReference type="Proteomes" id="UP000664521"/>
    </source>
</evidence>
<keyword evidence="8" id="KW-1185">Reference proteome</keyword>
<gene>
    <name evidence="7" type="ORF">HETSPECPRED_009633</name>
</gene>
<comment type="caution">
    <text evidence="7">The sequence shown here is derived from an EMBL/GenBank/DDBJ whole genome shotgun (WGS) entry which is preliminary data.</text>
</comment>
<dbReference type="Gene3D" id="3.50.50.60">
    <property type="entry name" value="FAD/NAD(P)-binding domain"/>
    <property type="match status" value="1"/>
</dbReference>
<dbReference type="InterPro" id="IPR006076">
    <property type="entry name" value="FAD-dep_OxRdtase"/>
</dbReference>
<evidence type="ECO:0000259" key="6">
    <source>
        <dbReference type="Pfam" id="PF01266"/>
    </source>
</evidence>
<keyword evidence="5" id="KW-0560">Oxidoreductase</keyword>
<dbReference type="InterPro" id="IPR045170">
    <property type="entry name" value="MTOX"/>
</dbReference>
<dbReference type="AlphaFoldDB" id="A0A8H3EQC0"/>
<reference evidence="7" key="1">
    <citation type="submission" date="2021-03" db="EMBL/GenBank/DDBJ databases">
        <authorList>
            <person name="Tagirdzhanova G."/>
        </authorList>
    </citation>
    <scope>NUCLEOTIDE SEQUENCE</scope>
</reference>
<dbReference type="Gene3D" id="3.30.9.10">
    <property type="entry name" value="D-Amino Acid Oxidase, subunit A, domain 2"/>
    <property type="match status" value="1"/>
</dbReference>
<evidence type="ECO:0000256" key="3">
    <source>
        <dbReference type="ARBA" id="ARBA00022630"/>
    </source>
</evidence>
<evidence type="ECO:0000313" key="7">
    <source>
        <dbReference type="EMBL" id="CAF9910167.1"/>
    </source>
</evidence>
<dbReference type="GO" id="GO:0050660">
    <property type="term" value="F:flavin adenine dinucleotide binding"/>
    <property type="evidence" value="ECO:0007669"/>
    <property type="project" value="InterPro"/>
</dbReference>
<sequence>MAPAQPSYLIVGAGIFGASTALHLKAAKPEARVTLLDRTPYPCPYGASFDLNKIVRDYYTDKFYMRLANEAQQEWRNGDMWKSFYHETGLFVADDTGMGRRIIQNYRDLHMDHSSEMIPPEEVGKRWNEVYKGADLNGVEEIFWNAGCGWADAAGALQHTVETAVESGVAYKEGEMASLLLDDSKTCHGLRLKDETELRADQTLLCTGAHTAKLLADSAPQWKELQINERMIATGVVAAYVRLTSQQMERFKGMPIYVGAMPDVKGGLLAPTPDGLMKIARDESFSHYVQHEASNQKISIPPESRSQTVWGQDVPQGLKDECNEVVRRSLGEKAEGLEIEAYRLCWDAFTPDQGLIISPHSHCRNLYFALGGSFHSWKLLPTIGSYIVQMLHGELEPGKAEKWAWDRVSEDGAHGKLQPKRDLVDIPGYSELMQQVSA</sequence>
<protein>
    <recommendedName>
        <fullName evidence="6">FAD dependent oxidoreductase domain-containing protein</fullName>
    </recommendedName>
</protein>
<dbReference type="PANTHER" id="PTHR10961:SF37">
    <property type="entry name" value="FAD DEPENDENT OXIDOREDUCTASE DOMAIN-CONTAINING PROTEIN"/>
    <property type="match status" value="1"/>
</dbReference>
<dbReference type="GO" id="GO:0051698">
    <property type="term" value="F:saccharopine oxidase activity"/>
    <property type="evidence" value="ECO:0007669"/>
    <property type="project" value="TreeGrafter"/>
</dbReference>
<evidence type="ECO:0000256" key="2">
    <source>
        <dbReference type="ARBA" id="ARBA00010989"/>
    </source>
</evidence>
<name>A0A8H3EQC0_9LECA</name>